<reference evidence="10" key="2">
    <citation type="submission" date="2022-06" db="UniProtKB">
        <authorList>
            <consortium name="EnsemblMetazoa"/>
        </authorList>
    </citation>
    <scope>IDENTIFICATION</scope>
    <source>
        <strain evidence="10">PS312</strain>
    </source>
</reference>
<evidence type="ECO:0000256" key="2">
    <source>
        <dbReference type="ARBA" id="ARBA00012544"/>
    </source>
</evidence>
<accession>A0A8R1U600</accession>
<keyword evidence="5 9" id="KW-0732">Signal</keyword>
<comment type="catalytic activity">
    <reaction evidence="6">
        <text>glucuronate acceptor + UDP-alpha-D-glucuronate = acceptor beta-D-glucuronoside + UDP + H(+)</text>
        <dbReference type="Rhea" id="RHEA:21032"/>
        <dbReference type="ChEBI" id="CHEBI:15378"/>
        <dbReference type="ChEBI" id="CHEBI:58052"/>
        <dbReference type="ChEBI" id="CHEBI:58223"/>
        <dbReference type="ChEBI" id="CHEBI:132367"/>
        <dbReference type="ChEBI" id="CHEBI:132368"/>
        <dbReference type="EC" id="2.4.1.17"/>
    </reaction>
</comment>
<feature type="compositionally biased region" description="Low complexity" evidence="7">
    <location>
        <begin position="787"/>
        <end position="808"/>
    </location>
</feature>
<feature type="transmembrane region" description="Helical" evidence="8">
    <location>
        <begin position="536"/>
        <end position="559"/>
    </location>
</feature>
<dbReference type="GO" id="GO:0015020">
    <property type="term" value="F:glucuronosyltransferase activity"/>
    <property type="evidence" value="ECO:0007669"/>
    <property type="project" value="UniProtKB-EC"/>
</dbReference>
<dbReference type="Gene3D" id="1.20.1070.10">
    <property type="entry name" value="Rhodopsin 7-helix transmembrane proteins"/>
    <property type="match status" value="1"/>
</dbReference>
<dbReference type="EC" id="2.4.1.17" evidence="2"/>
<dbReference type="Pfam" id="PF10323">
    <property type="entry name" value="7TM_GPCR_Srv"/>
    <property type="match status" value="1"/>
</dbReference>
<feature type="transmembrane region" description="Helical" evidence="8">
    <location>
        <begin position="713"/>
        <end position="738"/>
    </location>
</feature>
<feature type="transmembrane region" description="Helical" evidence="8">
    <location>
        <begin position="744"/>
        <end position="768"/>
    </location>
</feature>
<keyword evidence="8" id="KW-0812">Transmembrane</keyword>
<feature type="transmembrane region" description="Helical" evidence="8">
    <location>
        <begin position="481"/>
        <end position="505"/>
    </location>
</feature>
<name>A0A2A6B2R7_PRIPA</name>
<feature type="region of interest" description="Disordered" evidence="7">
    <location>
        <begin position="786"/>
        <end position="808"/>
    </location>
</feature>
<keyword evidence="3" id="KW-0328">Glycosyltransferase</keyword>
<evidence type="ECO:0000256" key="9">
    <source>
        <dbReference type="SAM" id="SignalP"/>
    </source>
</evidence>
<feature type="chain" id="PRO_5044270250" description="glucuronosyltransferase" evidence="9">
    <location>
        <begin position="17"/>
        <end position="808"/>
    </location>
</feature>
<dbReference type="Proteomes" id="UP000005239">
    <property type="component" value="Unassembled WGS sequence"/>
</dbReference>
<evidence type="ECO:0000313" key="10">
    <source>
        <dbReference type="EnsemblMetazoa" id="PPA03817.1"/>
    </source>
</evidence>
<evidence type="ECO:0000256" key="4">
    <source>
        <dbReference type="ARBA" id="ARBA00022679"/>
    </source>
</evidence>
<evidence type="ECO:0000256" key="8">
    <source>
        <dbReference type="SAM" id="Phobius"/>
    </source>
</evidence>
<dbReference type="GO" id="GO:0008194">
    <property type="term" value="F:UDP-glycosyltransferase activity"/>
    <property type="evidence" value="ECO:0000318"/>
    <property type="project" value="GO_Central"/>
</dbReference>
<dbReference type="InterPro" id="IPR019426">
    <property type="entry name" value="7TM_GPCR_serpentine_rcpt_Srv"/>
</dbReference>
<evidence type="ECO:0000256" key="6">
    <source>
        <dbReference type="ARBA" id="ARBA00047475"/>
    </source>
</evidence>
<feature type="transmembrane region" description="Helical" evidence="8">
    <location>
        <begin position="666"/>
        <end position="686"/>
    </location>
</feature>
<organism evidence="10 11">
    <name type="scientific">Pristionchus pacificus</name>
    <name type="common">Parasitic nematode worm</name>
    <dbReference type="NCBI Taxonomy" id="54126"/>
    <lineage>
        <taxon>Eukaryota</taxon>
        <taxon>Metazoa</taxon>
        <taxon>Ecdysozoa</taxon>
        <taxon>Nematoda</taxon>
        <taxon>Chromadorea</taxon>
        <taxon>Rhabditida</taxon>
        <taxon>Rhabditina</taxon>
        <taxon>Diplogasteromorpha</taxon>
        <taxon>Diplogasteroidea</taxon>
        <taxon>Neodiplogasteridae</taxon>
        <taxon>Pristionchus</taxon>
    </lineage>
</organism>
<gene>
    <name evidence="10" type="primary">WBGene00093371</name>
</gene>
<evidence type="ECO:0000256" key="7">
    <source>
        <dbReference type="SAM" id="MobiDB-lite"/>
    </source>
</evidence>
<dbReference type="InterPro" id="IPR050271">
    <property type="entry name" value="UDP-glycosyltransferase"/>
</dbReference>
<dbReference type="SUPFAM" id="SSF53756">
    <property type="entry name" value="UDP-Glycosyltransferase/glycogen phosphorylase"/>
    <property type="match status" value="1"/>
</dbReference>
<proteinExistence type="inferred from homology"/>
<evidence type="ECO:0000256" key="5">
    <source>
        <dbReference type="ARBA" id="ARBA00022729"/>
    </source>
</evidence>
<dbReference type="Gene3D" id="3.40.50.2000">
    <property type="entry name" value="Glycogen Phosphorylase B"/>
    <property type="match status" value="1"/>
</dbReference>
<keyword evidence="8" id="KW-0472">Membrane</keyword>
<dbReference type="CDD" id="cd03784">
    <property type="entry name" value="GT1_Gtf-like"/>
    <property type="match status" value="1"/>
</dbReference>
<protein>
    <recommendedName>
        <fullName evidence="2">glucuronosyltransferase</fullName>
        <ecNumber evidence="2">2.4.1.17</ecNumber>
    </recommendedName>
</protein>
<dbReference type="PROSITE" id="PS00375">
    <property type="entry name" value="UDPGT"/>
    <property type="match status" value="1"/>
</dbReference>
<dbReference type="EnsemblMetazoa" id="PPA03817.1">
    <property type="protein sequence ID" value="PPA03817.1"/>
    <property type="gene ID" value="WBGene00093371"/>
</dbReference>
<dbReference type="Pfam" id="PF00201">
    <property type="entry name" value="UDPGT"/>
    <property type="match status" value="1"/>
</dbReference>
<feature type="transmembrane region" description="Helical" evidence="8">
    <location>
        <begin position="599"/>
        <end position="619"/>
    </location>
</feature>
<keyword evidence="11" id="KW-1185">Reference proteome</keyword>
<dbReference type="PANTHER" id="PTHR48043:SF23">
    <property type="entry name" value="UDP-GLUCURONOSYLTRANSFERASE"/>
    <property type="match status" value="1"/>
</dbReference>
<sequence length="808" mass="92287">MRPIFLLLSLFCVVNSYKFLVYSSQSGKSHVNFLARITDILVDAGHEVVMLSPIMNSLIGGPMTDKARVIEIPQCKESAEFEDFINNQMSQNVWTQSPFRMFFSQSKMFENWVKTCESVIHHPGLIEQLKAEKFDAAFGESFEACGPVVFHLVGIEKWAVTESIAIRDGGFYISQTPGNPAYVPSLMAGSKDEMSFFDRLLNTFSHVVLDFMMEQHYPMMAERIRQSYPDLPEIREIIATNSLVFLNSEPLVDFPKITSARVIDYGGIVTSSEHKPLNQTWSSILDLRPRTVLLSFGTVARAHAMPEQYKQTIRETFRKFPNVTFIWKYEKPEDKVSDGIPNLIESTWVPQRDMLHDARLSAFITHCGQGSTTESIDAGIPLIVIPVLADQLRNAHQIERNRIGMRLEKTDLAGGDKLERAIREVLDNDSYRKTAKKVREMIADRPFAMKEIFVKNMEFLAKHGPLRQLDHYGRRLNFFQYYLVDVIAFVVLIVASICVLVLLAIRRSLLCNQVLPLKQNSTADTYSDVQIIIFDVVYYVGLVLVAVSFPIYCTVVTVLHCAKRQAGSNNIFFRMYMIGGVVDITAMLNNYLLCAFPQHGWFIAFYTSNMGFGQAYLMISWSIRYAQGITAVVLAFNRLTAVVFPARYKTFADNDFRGVVFTVSSFIQTVFVIYIIVNYIVVFIYFRKQLRGTVPASRNDERSKEKQKQENRLLFISIAVCSLEVLSWLYSVYAFVINTKMQTRVFYCIFNILSDVYSCTPPYLLILFSTPFQKRLRTLLSHHVEPSTSTSSTVTNRDRQSSSSSSRY</sequence>
<feature type="transmembrane region" description="Helical" evidence="8">
    <location>
        <begin position="571"/>
        <end position="593"/>
    </location>
</feature>
<reference evidence="11" key="1">
    <citation type="journal article" date="2008" name="Nat. Genet.">
        <title>The Pristionchus pacificus genome provides a unique perspective on nematode lifestyle and parasitism.</title>
        <authorList>
            <person name="Dieterich C."/>
            <person name="Clifton S.W."/>
            <person name="Schuster L.N."/>
            <person name="Chinwalla A."/>
            <person name="Delehaunty K."/>
            <person name="Dinkelacker I."/>
            <person name="Fulton L."/>
            <person name="Fulton R."/>
            <person name="Godfrey J."/>
            <person name="Minx P."/>
            <person name="Mitreva M."/>
            <person name="Roeseler W."/>
            <person name="Tian H."/>
            <person name="Witte H."/>
            <person name="Yang S.P."/>
            <person name="Wilson R.K."/>
            <person name="Sommer R.J."/>
        </authorList>
    </citation>
    <scope>NUCLEOTIDE SEQUENCE [LARGE SCALE GENOMIC DNA]</scope>
    <source>
        <strain evidence="11">PS312</strain>
    </source>
</reference>
<dbReference type="PANTHER" id="PTHR48043">
    <property type="entry name" value="EG:EG0003.4 PROTEIN-RELATED"/>
    <property type="match status" value="1"/>
</dbReference>
<keyword evidence="4" id="KW-0808">Transferase</keyword>
<accession>A0A2A6B2R7</accession>
<feature type="signal peptide" evidence="9">
    <location>
        <begin position="1"/>
        <end position="16"/>
    </location>
</feature>
<evidence type="ECO:0000256" key="3">
    <source>
        <dbReference type="ARBA" id="ARBA00022676"/>
    </source>
</evidence>
<dbReference type="SUPFAM" id="SSF81321">
    <property type="entry name" value="Family A G protein-coupled receptor-like"/>
    <property type="match status" value="1"/>
</dbReference>
<evidence type="ECO:0000313" key="11">
    <source>
        <dbReference type="Proteomes" id="UP000005239"/>
    </source>
</evidence>
<comment type="similarity">
    <text evidence="1">Belongs to the UDP-glycosyltransferase family.</text>
</comment>
<dbReference type="FunFam" id="3.40.50.2000:FF:000201">
    <property type="entry name" value="UDP-glucuronosyltransferase"/>
    <property type="match status" value="1"/>
</dbReference>
<dbReference type="AlphaFoldDB" id="A0A2A6B2R7"/>
<keyword evidence="8" id="KW-1133">Transmembrane helix</keyword>
<dbReference type="InterPro" id="IPR002213">
    <property type="entry name" value="UDP_glucos_trans"/>
</dbReference>
<evidence type="ECO:0000256" key="1">
    <source>
        <dbReference type="ARBA" id="ARBA00009995"/>
    </source>
</evidence>
<dbReference type="InterPro" id="IPR035595">
    <property type="entry name" value="UDP_glycos_trans_CS"/>
</dbReference>